<evidence type="ECO:0000313" key="2">
    <source>
        <dbReference type="EMBL" id="CAB4124414.1"/>
    </source>
</evidence>
<dbReference type="EMBL" id="LR798280">
    <property type="protein sequence ID" value="CAB5219834.1"/>
    <property type="molecule type" value="Genomic_DNA"/>
</dbReference>
<evidence type="ECO:0000313" key="3">
    <source>
        <dbReference type="EMBL" id="CAB5219834.1"/>
    </source>
</evidence>
<proteinExistence type="predicted"/>
<protein>
    <submittedName>
        <fullName evidence="3">Uncharacterized protein</fullName>
    </submittedName>
</protein>
<dbReference type="EMBL" id="LR796166">
    <property type="protein sequence ID" value="CAB4122571.1"/>
    <property type="molecule type" value="Genomic_DNA"/>
</dbReference>
<accession>A0A6J7WUQ8</accession>
<dbReference type="EMBL" id="LR796190">
    <property type="protein sequence ID" value="CAB4124414.1"/>
    <property type="molecule type" value="Genomic_DNA"/>
</dbReference>
<reference evidence="3" key="1">
    <citation type="submission" date="2020-05" db="EMBL/GenBank/DDBJ databases">
        <authorList>
            <person name="Chiriac C."/>
            <person name="Salcher M."/>
            <person name="Ghai R."/>
            <person name="Kavagutti S V."/>
        </authorList>
    </citation>
    <scope>NUCLEOTIDE SEQUENCE</scope>
</reference>
<name>A0A6J7WUQ8_9CAUD</name>
<gene>
    <name evidence="3" type="ORF">UFOVP234_38</name>
    <name evidence="1" type="ORF">UFOVP35_34</name>
    <name evidence="2" type="ORF">UFOVP52_13</name>
</gene>
<organism evidence="3">
    <name type="scientific">uncultured Caudovirales phage</name>
    <dbReference type="NCBI Taxonomy" id="2100421"/>
    <lineage>
        <taxon>Viruses</taxon>
        <taxon>Duplodnaviria</taxon>
        <taxon>Heunggongvirae</taxon>
        <taxon>Uroviricota</taxon>
        <taxon>Caudoviricetes</taxon>
        <taxon>Peduoviridae</taxon>
        <taxon>Maltschvirus</taxon>
        <taxon>Maltschvirus maltsch</taxon>
    </lineage>
</organism>
<evidence type="ECO:0000313" key="1">
    <source>
        <dbReference type="EMBL" id="CAB4122571.1"/>
    </source>
</evidence>
<sequence length="688" mass="74306">MTKQVFTIDTKPGIQRDGTIFDMDFYTDGKWVRFQRGRPRKINGYRSITNYMHGYSRGIYVNSVDGNNQIFNGYNAGLEVVNVNNEGVGSGISPIAIGGPILTTGTLVGGTLYTNNTYTGVSLTGGTGSGAKATIIVAGNTVTSVTITTKGISYLSGDTLSALAADIGGTGSGFSIKVVTVDSQFAASDLTLWQFDSGFDAAGTNRQLLYAHPGQNLAQIDSIAPTAVLAGDIAGGVMTPLQDINGVAPTGATISVAGGVVVLHPYVFVYGDNGLIKNCSAGNPFDWNSPDSNETNVSSTKVVKGLPVRGGSNAPSGLFWSLDSLIRVSYTPTTISTGSTSSTFYWRYDIVTSQSSILSSQSVIEYDGVYYWIGVDRFLLYNGVVKELTNNFNQNYFFDNLNYAQRQKVYATKVPRFGEIWWFYPSGNSEECNDCIIYNIRENCWYDAGQADGARRTAGYFSQVFKYPVNMGSTLSTQEIIFSDVISTTNTLATIEVPVNNQIATGQVVVATGIPVGAYITLIAPSISPGYLTVTLSAAATATDLVTATFETPAGRVTLWQHEIGTDRINNAQFFAIESSFETNDLGWVSGGPSQAAPMGENHWLHIERIEPDFIQEGTMSVQVTGRPYSQAEDVTSSPYYFEPGTHKIDMREQRRELRLRFTSNVAGGNYQLGKVLLNANMGDVRGY</sequence>